<dbReference type="Proteomes" id="UP001519363">
    <property type="component" value="Unassembled WGS sequence"/>
</dbReference>
<evidence type="ECO:0000313" key="2">
    <source>
        <dbReference type="EMBL" id="MBP2478355.1"/>
    </source>
</evidence>
<protein>
    <submittedName>
        <fullName evidence="2">ADP-ribosylglycohydrolase</fullName>
    </submittedName>
</protein>
<dbReference type="RefSeq" id="WP_086782789.1">
    <property type="nucleotide sequence ID" value="NZ_JAGIOO010000001.1"/>
</dbReference>
<sequence>MTHPTDPASHRTRALHALTGLALGDVLAENFADHHDFDRGYGPAMNRPLRKIHQGSPWRQEAESLFDGKGSWGNGAAMRAAPLGAWHATNPTEAARQAARRAEVTHTHPAAIAGAMAIAVARARLALFPSRVPDCSARARARGPGCGPRAQLPAAPAPPPTPADRSPGPFRFPDFSHDRVMSPRGASSRA</sequence>
<keyword evidence="3" id="KW-1185">Reference proteome</keyword>
<evidence type="ECO:0000256" key="1">
    <source>
        <dbReference type="SAM" id="MobiDB-lite"/>
    </source>
</evidence>
<dbReference type="Pfam" id="PF03747">
    <property type="entry name" value="ADP_ribosyl_GH"/>
    <property type="match status" value="1"/>
</dbReference>
<evidence type="ECO:0000313" key="3">
    <source>
        <dbReference type="Proteomes" id="UP001519363"/>
    </source>
</evidence>
<reference evidence="2 3" key="1">
    <citation type="submission" date="2021-03" db="EMBL/GenBank/DDBJ databases">
        <title>Sequencing the genomes of 1000 actinobacteria strains.</title>
        <authorList>
            <person name="Klenk H.-P."/>
        </authorList>
    </citation>
    <scope>NUCLEOTIDE SEQUENCE [LARGE SCALE GENOMIC DNA]</scope>
    <source>
        <strain evidence="2 3">DSM 44580</strain>
    </source>
</reference>
<proteinExistence type="predicted"/>
<dbReference type="Gene3D" id="1.10.4080.10">
    <property type="entry name" value="ADP-ribosylation/Crystallin J1"/>
    <property type="match status" value="1"/>
</dbReference>
<gene>
    <name evidence="2" type="ORF">JOF53_007227</name>
</gene>
<dbReference type="InterPro" id="IPR036705">
    <property type="entry name" value="Ribosyl_crysJ1_sf"/>
</dbReference>
<organism evidence="2 3">
    <name type="scientific">Crossiella equi</name>
    <dbReference type="NCBI Taxonomy" id="130796"/>
    <lineage>
        <taxon>Bacteria</taxon>
        <taxon>Bacillati</taxon>
        <taxon>Actinomycetota</taxon>
        <taxon>Actinomycetes</taxon>
        <taxon>Pseudonocardiales</taxon>
        <taxon>Pseudonocardiaceae</taxon>
        <taxon>Crossiella</taxon>
    </lineage>
</organism>
<name>A0ABS5AP87_9PSEU</name>
<dbReference type="EMBL" id="JAGIOO010000001">
    <property type="protein sequence ID" value="MBP2478355.1"/>
    <property type="molecule type" value="Genomic_DNA"/>
</dbReference>
<accession>A0ABS5AP87</accession>
<comment type="caution">
    <text evidence="2">The sequence shown here is derived from an EMBL/GenBank/DDBJ whole genome shotgun (WGS) entry which is preliminary data.</text>
</comment>
<dbReference type="InterPro" id="IPR005502">
    <property type="entry name" value="Ribosyl_crysJ1"/>
</dbReference>
<feature type="region of interest" description="Disordered" evidence="1">
    <location>
        <begin position="138"/>
        <end position="190"/>
    </location>
</feature>
<dbReference type="SUPFAM" id="SSF101478">
    <property type="entry name" value="ADP-ribosylglycohydrolase"/>
    <property type="match status" value="1"/>
</dbReference>